<dbReference type="PROSITE" id="PS50048">
    <property type="entry name" value="ZN2_CY6_FUNGAL_2"/>
    <property type="match status" value="1"/>
</dbReference>
<dbReference type="Gene3D" id="4.10.240.10">
    <property type="entry name" value="Zn(2)-C6 fungal-type DNA-binding domain"/>
    <property type="match status" value="1"/>
</dbReference>
<keyword evidence="5" id="KW-0539">Nucleus</keyword>
<evidence type="ECO:0000256" key="2">
    <source>
        <dbReference type="ARBA" id="ARBA00023015"/>
    </source>
</evidence>
<dbReference type="CDD" id="cd12148">
    <property type="entry name" value="fungal_TF_MHR"/>
    <property type="match status" value="1"/>
</dbReference>
<evidence type="ECO:0000256" key="5">
    <source>
        <dbReference type="ARBA" id="ARBA00023242"/>
    </source>
</evidence>
<dbReference type="Proteomes" id="UP000234585">
    <property type="component" value="Unassembled WGS sequence"/>
</dbReference>
<dbReference type="Pfam" id="PF04082">
    <property type="entry name" value="Fungal_trans"/>
    <property type="match status" value="1"/>
</dbReference>
<dbReference type="InterPro" id="IPR007219">
    <property type="entry name" value="XnlR_reg_dom"/>
</dbReference>
<evidence type="ECO:0000259" key="7">
    <source>
        <dbReference type="PROSITE" id="PS50048"/>
    </source>
</evidence>
<keyword evidence="4" id="KW-0804">Transcription</keyword>
<feature type="domain" description="Zn(2)-C6 fungal-type" evidence="7">
    <location>
        <begin position="31"/>
        <end position="61"/>
    </location>
</feature>
<dbReference type="CDD" id="cd00067">
    <property type="entry name" value="GAL4"/>
    <property type="match status" value="1"/>
</dbReference>
<dbReference type="SMART" id="SM00066">
    <property type="entry name" value="GAL4"/>
    <property type="match status" value="1"/>
</dbReference>
<dbReference type="OrthoDB" id="4356760at2759"/>
<protein>
    <submittedName>
        <fullName evidence="8">Fungal-specific transcription factor domain-domain-containing protein</fullName>
    </submittedName>
</protein>
<dbReference type="SMART" id="SM00906">
    <property type="entry name" value="Fungal_trans"/>
    <property type="match status" value="1"/>
</dbReference>
<dbReference type="GO" id="GO:0005634">
    <property type="term" value="C:nucleus"/>
    <property type="evidence" value="ECO:0007669"/>
    <property type="project" value="TreeGrafter"/>
</dbReference>
<evidence type="ECO:0000256" key="6">
    <source>
        <dbReference type="SAM" id="MobiDB-lite"/>
    </source>
</evidence>
<sequence length="838" mass="94083">MSTTKRKCTEEVDTRPATPKKKIVRHRATLACEECRARKRRCDGATPACGGCVKRASVCVYASEIQAKAWRDSMIHSLRTRLEEFEKEDHSAPGFDRLSRNDASIAASSRHPGPGIEAGDVEDVQPLQSPEATFRPVLPSFPQEQVSLRAGASHIQTQSDIFSTPRSPNDYNSRVLEPCSVEKLMKPIDQAIDSRSGQNSAHANSGWPTSATTSGPTRIGATGCSCDQILGASRWHLPLRRNADDLVALYFARVNRMYPTLHEQTFRKQYEYLWQFTTRTSAISGVNCPGLCKQKSKGKTFPGMVYAVFALASLFETGTPEQNTYRADDYFRLAQDIDLLGTLDYEVGIELVQLGLLMGFYLQSTERFSKCWNITGLTIRMAQNMGLQLRLCEARRKGLFSRHATQLDCEMRVRVWYGCVLLDREISMSFGRQLMISNDGEAVRLPKAIDDNRLSEEMGTWNVQPTGCPSLLESYIQTIRLYDILKQVLDREELQDSSDRGPDIQSLLSLESRIMEWREALPSFLQYDSSSEGTSSAEQYGIPEKAAPQVDFSAQAKRLYARFLHVRVLILRPALDLLFQKQQHPPPLAKKNSMETRVQDLMLSDIATQCASSAHILVKLLDTQINKGNLVAWWYNISYLHTCGSTLLMAQLSTLNDMALCGELSASWDLFLRCISRYKGVSSIAEKSVRLLEKSRRCLLPEGYSQKTDLGHDAHAMTPVRAMPNDSSQVRQQHPLPQSQATTAHEAHQLNKDLPPMNNAGENFLDQEWNPAQPGTHREQQFPPVDLMSESAIDAPRFDGPDGDLWANDTCASSYWPFMPFLSQLEALPSDFDPSNLE</sequence>
<keyword evidence="1" id="KW-0479">Metal-binding</keyword>
<evidence type="ECO:0000313" key="9">
    <source>
        <dbReference type="Proteomes" id="UP000234585"/>
    </source>
</evidence>
<dbReference type="SUPFAM" id="SSF57701">
    <property type="entry name" value="Zn2/Cys6 DNA-binding domain"/>
    <property type="match status" value="1"/>
</dbReference>
<feature type="region of interest" description="Disordered" evidence="6">
    <location>
        <begin position="193"/>
        <end position="216"/>
    </location>
</feature>
<evidence type="ECO:0000256" key="4">
    <source>
        <dbReference type="ARBA" id="ARBA00023163"/>
    </source>
</evidence>
<evidence type="ECO:0000256" key="1">
    <source>
        <dbReference type="ARBA" id="ARBA00022723"/>
    </source>
</evidence>
<dbReference type="PANTHER" id="PTHR47424:SF3">
    <property type="entry name" value="REGULATORY PROTEIN GAL4"/>
    <property type="match status" value="1"/>
</dbReference>
<dbReference type="PROSITE" id="PS00463">
    <property type="entry name" value="ZN2_CY6_FUNGAL_1"/>
    <property type="match status" value="1"/>
</dbReference>
<dbReference type="PANTHER" id="PTHR47424">
    <property type="entry name" value="REGULATORY PROTEIN GAL4"/>
    <property type="match status" value="1"/>
</dbReference>
<keyword evidence="2" id="KW-0805">Transcription regulation</keyword>
<dbReference type="RefSeq" id="XP_024669008.1">
    <property type="nucleotide sequence ID" value="XM_024817958.1"/>
</dbReference>
<dbReference type="EMBL" id="KZ559169">
    <property type="protein sequence ID" value="PLB34996.1"/>
    <property type="molecule type" value="Genomic_DNA"/>
</dbReference>
<accession>A0A2I2F325</accession>
<reference evidence="8 9" key="1">
    <citation type="submission" date="2017-12" db="EMBL/GenBank/DDBJ databases">
        <authorList>
            <consortium name="DOE Joint Genome Institute"/>
            <person name="Haridas S."/>
            <person name="Kjaerbolling I."/>
            <person name="Vesth T.C."/>
            <person name="Frisvad J.C."/>
            <person name="Nybo J.L."/>
            <person name="Theobald S."/>
            <person name="Kuo A."/>
            <person name="Bowyer P."/>
            <person name="Matsuda Y."/>
            <person name="Mondo S."/>
            <person name="Lyhne E.K."/>
            <person name="Kogle M.E."/>
            <person name="Clum A."/>
            <person name="Lipzen A."/>
            <person name="Salamov A."/>
            <person name="Ngan C.Y."/>
            <person name="Daum C."/>
            <person name="Chiniquy J."/>
            <person name="Barry K."/>
            <person name="LaButti K."/>
            <person name="Simmons B.A."/>
            <person name="Magnuson J.K."/>
            <person name="Mortensen U.H."/>
            <person name="Larsen T.O."/>
            <person name="Grigoriev I.V."/>
            <person name="Baker S.E."/>
            <person name="Andersen M.R."/>
            <person name="Nordberg H.P."/>
            <person name="Cantor M.N."/>
            <person name="Hua S.X."/>
        </authorList>
    </citation>
    <scope>NUCLEOTIDE SEQUENCE [LARGE SCALE GENOMIC DNA]</scope>
    <source>
        <strain evidence="8 9">CBS 102.13</strain>
    </source>
</reference>
<dbReference type="InterPro" id="IPR001138">
    <property type="entry name" value="Zn2Cys6_DnaBD"/>
</dbReference>
<dbReference type="GO" id="GO:0000978">
    <property type="term" value="F:RNA polymerase II cis-regulatory region sequence-specific DNA binding"/>
    <property type="evidence" value="ECO:0007669"/>
    <property type="project" value="TreeGrafter"/>
</dbReference>
<dbReference type="AlphaFoldDB" id="A0A2I2F325"/>
<dbReference type="GO" id="GO:0000435">
    <property type="term" value="P:positive regulation of transcription from RNA polymerase II promoter by galactose"/>
    <property type="evidence" value="ECO:0007669"/>
    <property type="project" value="TreeGrafter"/>
</dbReference>
<dbReference type="GO" id="GO:0006351">
    <property type="term" value="P:DNA-templated transcription"/>
    <property type="evidence" value="ECO:0007669"/>
    <property type="project" value="InterPro"/>
</dbReference>
<feature type="region of interest" description="Disordered" evidence="6">
    <location>
        <begin position="149"/>
        <end position="174"/>
    </location>
</feature>
<evidence type="ECO:0000256" key="3">
    <source>
        <dbReference type="ARBA" id="ARBA00023125"/>
    </source>
</evidence>
<feature type="compositionally biased region" description="Polar residues" evidence="6">
    <location>
        <begin position="154"/>
        <end position="172"/>
    </location>
</feature>
<feature type="region of interest" description="Disordered" evidence="6">
    <location>
        <begin position="724"/>
        <end position="747"/>
    </location>
</feature>
<name>A0A2I2F325_ASPCN</name>
<dbReference type="GO" id="GO:0000981">
    <property type="term" value="F:DNA-binding transcription factor activity, RNA polymerase II-specific"/>
    <property type="evidence" value="ECO:0007669"/>
    <property type="project" value="InterPro"/>
</dbReference>
<dbReference type="Pfam" id="PF00172">
    <property type="entry name" value="Zn_clus"/>
    <property type="match status" value="1"/>
</dbReference>
<dbReference type="InterPro" id="IPR051127">
    <property type="entry name" value="Fungal_SecMet_Regulators"/>
</dbReference>
<feature type="region of interest" description="Disordered" evidence="6">
    <location>
        <begin position="1"/>
        <end position="20"/>
    </location>
</feature>
<dbReference type="InterPro" id="IPR036864">
    <property type="entry name" value="Zn2-C6_fun-type_DNA-bd_sf"/>
</dbReference>
<dbReference type="GO" id="GO:0008270">
    <property type="term" value="F:zinc ion binding"/>
    <property type="evidence" value="ECO:0007669"/>
    <property type="project" value="InterPro"/>
</dbReference>
<keyword evidence="3" id="KW-0238">DNA-binding</keyword>
<keyword evidence="9" id="KW-1185">Reference proteome</keyword>
<evidence type="ECO:0000313" key="8">
    <source>
        <dbReference type="EMBL" id="PLB34996.1"/>
    </source>
</evidence>
<gene>
    <name evidence="8" type="ORF">BDW47DRAFT_133899</name>
</gene>
<organism evidence="8 9">
    <name type="scientific">Aspergillus candidus</name>
    <dbReference type="NCBI Taxonomy" id="41067"/>
    <lineage>
        <taxon>Eukaryota</taxon>
        <taxon>Fungi</taxon>
        <taxon>Dikarya</taxon>
        <taxon>Ascomycota</taxon>
        <taxon>Pezizomycotina</taxon>
        <taxon>Eurotiomycetes</taxon>
        <taxon>Eurotiomycetidae</taxon>
        <taxon>Eurotiales</taxon>
        <taxon>Aspergillaceae</taxon>
        <taxon>Aspergillus</taxon>
        <taxon>Aspergillus subgen. Circumdati</taxon>
    </lineage>
</organism>
<feature type="compositionally biased region" description="Polar residues" evidence="6">
    <location>
        <begin position="725"/>
        <end position="743"/>
    </location>
</feature>
<proteinExistence type="predicted"/>
<dbReference type="GeneID" id="36525118"/>